<keyword evidence="1" id="KW-1133">Transmembrane helix</keyword>
<keyword evidence="1" id="KW-0812">Transmembrane</keyword>
<sequence>MDILKDILLPVILAVIASGGFWAFLEKCHGTKRAEHELLMGMARNMMMDQATKYLSRGDWITRTEYDNLVKYMYTPYAKAHGNHGMDKVIADIDEKLRIVNEPLPDGSYVISSRDRGALLNDR</sequence>
<reference evidence="2" key="1">
    <citation type="journal article" date="2021" name="Proc. Natl. Acad. Sci. U.S.A.">
        <title>A Catalog of Tens of Thousands of Viruses from Human Metagenomes Reveals Hidden Associations with Chronic Diseases.</title>
        <authorList>
            <person name="Tisza M.J."/>
            <person name="Buck C.B."/>
        </authorList>
    </citation>
    <scope>NUCLEOTIDE SEQUENCE</scope>
    <source>
        <strain evidence="2">CtCUc43</strain>
    </source>
</reference>
<protein>
    <submittedName>
        <fullName evidence="2">Holin protein</fullName>
    </submittedName>
</protein>
<organism evidence="2">
    <name type="scientific">Siphoviridae sp. ctCUc43</name>
    <dbReference type="NCBI Taxonomy" id="2825379"/>
    <lineage>
        <taxon>Viruses</taxon>
        <taxon>Duplodnaviria</taxon>
        <taxon>Heunggongvirae</taxon>
        <taxon>Uroviricota</taxon>
        <taxon>Caudoviricetes</taxon>
    </lineage>
</organism>
<accession>A0A8S5QJZ7</accession>
<proteinExistence type="predicted"/>
<feature type="transmembrane region" description="Helical" evidence="1">
    <location>
        <begin position="7"/>
        <end position="25"/>
    </location>
</feature>
<dbReference type="EMBL" id="BK015668">
    <property type="protein sequence ID" value="DAE19147.1"/>
    <property type="molecule type" value="Genomic_DNA"/>
</dbReference>
<keyword evidence="1" id="KW-0472">Membrane</keyword>
<name>A0A8S5QJZ7_9CAUD</name>
<evidence type="ECO:0000256" key="1">
    <source>
        <dbReference type="SAM" id="Phobius"/>
    </source>
</evidence>
<evidence type="ECO:0000313" key="2">
    <source>
        <dbReference type="EMBL" id="DAE19147.1"/>
    </source>
</evidence>